<dbReference type="AlphaFoldDB" id="A0A059FLM9"/>
<evidence type="ECO:0000256" key="6">
    <source>
        <dbReference type="ARBA" id="ARBA00023136"/>
    </source>
</evidence>
<reference evidence="9 10" key="1">
    <citation type="submission" date="2013-04" db="EMBL/GenBank/DDBJ databases">
        <title>Hyphomonas hirschiana VP5 Genome Sequencing.</title>
        <authorList>
            <person name="Lai Q."/>
            <person name="Shao Z."/>
        </authorList>
    </citation>
    <scope>NUCLEOTIDE SEQUENCE [LARGE SCALE GENOMIC DNA]</scope>
    <source>
        <strain evidence="9 10">VP5</strain>
    </source>
</reference>
<dbReference type="GO" id="GO:0005886">
    <property type="term" value="C:plasma membrane"/>
    <property type="evidence" value="ECO:0007669"/>
    <property type="project" value="UniProtKB-SubCell"/>
</dbReference>
<keyword evidence="4 7" id="KW-0812">Transmembrane</keyword>
<keyword evidence="6 8" id="KW-0472">Membrane</keyword>
<keyword evidence="7" id="KW-0653">Protein transport</keyword>
<keyword evidence="7" id="KW-0813">Transport</keyword>
<name>A0A059FLM9_9PROT</name>
<sequence length="139" mass="15157">MARKKRLAAGGGSAEDDVNLTPMLDVVFILLIFFIVTAQFIKEPGVPIVRPDVDNKAAAKPLAIFIAINENSEIYIDKQIVSQDEIGFVIKEMRLDNPRGEVVIQTDVDAEAQVMVDVMEAINKIDGDTVINISAKTTG</sequence>
<evidence type="ECO:0000256" key="7">
    <source>
        <dbReference type="RuleBase" id="RU003879"/>
    </source>
</evidence>
<dbReference type="Gene3D" id="3.30.420.270">
    <property type="match status" value="1"/>
</dbReference>
<dbReference type="PANTHER" id="PTHR30558">
    <property type="entry name" value="EXBD MEMBRANE COMPONENT OF PMF-DRIVEN MACROMOLECULE IMPORT SYSTEM"/>
    <property type="match status" value="1"/>
</dbReference>
<comment type="similarity">
    <text evidence="2 7">Belongs to the ExbD/TolR family.</text>
</comment>
<feature type="transmembrane region" description="Helical" evidence="8">
    <location>
        <begin position="20"/>
        <end position="41"/>
    </location>
</feature>
<dbReference type="RefSeq" id="WP_035592110.1">
    <property type="nucleotide sequence ID" value="NZ_ARYI01000011.1"/>
</dbReference>
<comment type="subcellular location">
    <subcellularLocation>
        <location evidence="1">Cell membrane</location>
        <topology evidence="1">Single-pass membrane protein</topology>
    </subcellularLocation>
    <subcellularLocation>
        <location evidence="7">Cell membrane</location>
        <topology evidence="7">Single-pass type II membrane protein</topology>
    </subcellularLocation>
</comment>
<evidence type="ECO:0000256" key="4">
    <source>
        <dbReference type="ARBA" id="ARBA00022692"/>
    </source>
</evidence>
<evidence type="ECO:0000256" key="1">
    <source>
        <dbReference type="ARBA" id="ARBA00004162"/>
    </source>
</evidence>
<evidence type="ECO:0000256" key="8">
    <source>
        <dbReference type="SAM" id="Phobius"/>
    </source>
</evidence>
<dbReference type="Pfam" id="PF02472">
    <property type="entry name" value="ExbD"/>
    <property type="match status" value="1"/>
</dbReference>
<accession>A0A059FLM9</accession>
<evidence type="ECO:0000256" key="5">
    <source>
        <dbReference type="ARBA" id="ARBA00022989"/>
    </source>
</evidence>
<dbReference type="PATRIC" id="fig|1280951.3.peg.2555"/>
<evidence type="ECO:0000313" key="10">
    <source>
        <dbReference type="Proteomes" id="UP000025061"/>
    </source>
</evidence>
<dbReference type="EMBL" id="ARYI01000011">
    <property type="protein sequence ID" value="KCZ91446.1"/>
    <property type="molecule type" value="Genomic_DNA"/>
</dbReference>
<organism evidence="9 10">
    <name type="scientific">Hyphomonas hirschiana VP5</name>
    <dbReference type="NCBI Taxonomy" id="1280951"/>
    <lineage>
        <taxon>Bacteria</taxon>
        <taxon>Pseudomonadati</taxon>
        <taxon>Pseudomonadota</taxon>
        <taxon>Alphaproteobacteria</taxon>
        <taxon>Hyphomonadales</taxon>
        <taxon>Hyphomonadaceae</taxon>
        <taxon>Hyphomonas</taxon>
    </lineage>
</organism>
<evidence type="ECO:0000313" key="9">
    <source>
        <dbReference type="EMBL" id="KCZ91446.1"/>
    </source>
</evidence>
<keyword evidence="5 8" id="KW-1133">Transmembrane helix</keyword>
<proteinExistence type="inferred from homology"/>
<gene>
    <name evidence="9" type="ORF">HHI_12679</name>
</gene>
<dbReference type="OrthoDB" id="5456447at2"/>
<dbReference type="GO" id="GO:0015031">
    <property type="term" value="P:protein transport"/>
    <property type="evidence" value="ECO:0007669"/>
    <property type="project" value="UniProtKB-KW"/>
</dbReference>
<dbReference type="Proteomes" id="UP000025061">
    <property type="component" value="Unassembled WGS sequence"/>
</dbReference>
<evidence type="ECO:0000256" key="3">
    <source>
        <dbReference type="ARBA" id="ARBA00022475"/>
    </source>
</evidence>
<dbReference type="PANTHER" id="PTHR30558:SF13">
    <property type="entry name" value="BIOPOLYMER TRANSPORT PROTEIN EXBD2"/>
    <property type="match status" value="1"/>
</dbReference>
<comment type="caution">
    <text evidence="9">The sequence shown here is derived from an EMBL/GenBank/DDBJ whole genome shotgun (WGS) entry which is preliminary data.</text>
</comment>
<keyword evidence="10" id="KW-1185">Reference proteome</keyword>
<dbReference type="GO" id="GO:0022857">
    <property type="term" value="F:transmembrane transporter activity"/>
    <property type="evidence" value="ECO:0007669"/>
    <property type="project" value="InterPro"/>
</dbReference>
<evidence type="ECO:0000256" key="2">
    <source>
        <dbReference type="ARBA" id="ARBA00005811"/>
    </source>
</evidence>
<protein>
    <submittedName>
        <fullName evidence="9">Putative TonB system transport protein ExbD</fullName>
    </submittedName>
</protein>
<keyword evidence="3" id="KW-1003">Cell membrane</keyword>
<dbReference type="InterPro" id="IPR003400">
    <property type="entry name" value="ExbD"/>
</dbReference>